<evidence type="ECO:0000256" key="3">
    <source>
        <dbReference type="ARBA" id="ARBA00023002"/>
    </source>
</evidence>
<proteinExistence type="predicted"/>
<dbReference type="Proteomes" id="UP000317998">
    <property type="component" value="Unassembled WGS sequence"/>
</dbReference>
<dbReference type="PANTHER" id="PTHR43408:SF2">
    <property type="entry name" value="FMN REDUCTASE (NADPH)"/>
    <property type="match status" value="1"/>
</dbReference>
<dbReference type="PANTHER" id="PTHR43408">
    <property type="entry name" value="FMN REDUCTASE (NADPH)"/>
    <property type="match status" value="1"/>
</dbReference>
<evidence type="ECO:0000259" key="4">
    <source>
        <dbReference type="Pfam" id="PF03358"/>
    </source>
</evidence>
<keyword evidence="1" id="KW-0285">Flavoprotein</keyword>
<evidence type="ECO:0000313" key="5">
    <source>
        <dbReference type="EMBL" id="TQL40357.1"/>
    </source>
</evidence>
<dbReference type="InterPro" id="IPR005025">
    <property type="entry name" value="FMN_Rdtase-like_dom"/>
</dbReference>
<gene>
    <name evidence="5" type="ORF">FB562_2689</name>
</gene>
<comment type="caution">
    <text evidence="5">The sequence shown here is derived from an EMBL/GenBank/DDBJ whole genome shotgun (WGS) entry which is preliminary data.</text>
</comment>
<keyword evidence="3" id="KW-0560">Oxidoreductase</keyword>
<dbReference type="RefSeq" id="WP_141881785.1">
    <property type="nucleotide sequence ID" value="NZ_VFOM01000006.1"/>
</dbReference>
<dbReference type="Pfam" id="PF03358">
    <property type="entry name" value="FMN_red"/>
    <property type="match status" value="1"/>
</dbReference>
<dbReference type="EMBL" id="VFOM01000006">
    <property type="protein sequence ID" value="TQL40357.1"/>
    <property type="molecule type" value="Genomic_DNA"/>
</dbReference>
<name>A0A542XX00_9MICO</name>
<evidence type="ECO:0000313" key="6">
    <source>
        <dbReference type="Proteomes" id="UP000317998"/>
    </source>
</evidence>
<protein>
    <submittedName>
        <fullName evidence="5">FMN reductase</fullName>
    </submittedName>
</protein>
<dbReference type="Gene3D" id="3.40.50.360">
    <property type="match status" value="1"/>
</dbReference>
<keyword evidence="6" id="KW-1185">Reference proteome</keyword>
<accession>A0A542XX00</accession>
<sequence length="180" mass="18276">MKTTVVAGNPKAGSRTLQAGILLAEALAAKTNSGGPSTEAEPLQLIDVIELGPGLLGWEDAAVKDAVATASDSDLLIVASPTFKASYTGVLKLFLDQFDTGTGLAGVTAVALMLGAGPTHALAPELLLKPVLVELGATTPAQGLYLNEKTFAEEGALEPWLDRWADVVIASAVAAGVARG</sequence>
<evidence type="ECO:0000256" key="1">
    <source>
        <dbReference type="ARBA" id="ARBA00022630"/>
    </source>
</evidence>
<organism evidence="5 6">
    <name type="scientific">Homoserinimonas aerilata</name>
    <dbReference type="NCBI Taxonomy" id="1162970"/>
    <lineage>
        <taxon>Bacteria</taxon>
        <taxon>Bacillati</taxon>
        <taxon>Actinomycetota</taxon>
        <taxon>Actinomycetes</taxon>
        <taxon>Micrococcales</taxon>
        <taxon>Microbacteriaceae</taxon>
        <taxon>Homoserinimonas</taxon>
    </lineage>
</organism>
<dbReference type="InterPro" id="IPR029039">
    <property type="entry name" value="Flavoprotein-like_sf"/>
</dbReference>
<feature type="domain" description="NADPH-dependent FMN reductase-like" evidence="4">
    <location>
        <begin position="1"/>
        <end position="144"/>
    </location>
</feature>
<dbReference type="SUPFAM" id="SSF52218">
    <property type="entry name" value="Flavoproteins"/>
    <property type="match status" value="1"/>
</dbReference>
<dbReference type="AlphaFoldDB" id="A0A542XX00"/>
<reference evidence="5 6" key="1">
    <citation type="submission" date="2019-06" db="EMBL/GenBank/DDBJ databases">
        <title>Sequencing the genomes of 1000 actinobacteria strains.</title>
        <authorList>
            <person name="Klenk H.-P."/>
        </authorList>
    </citation>
    <scope>NUCLEOTIDE SEQUENCE [LARGE SCALE GENOMIC DNA]</scope>
    <source>
        <strain evidence="5 6">DSM 26477</strain>
    </source>
</reference>
<dbReference type="InterPro" id="IPR051814">
    <property type="entry name" value="NAD(P)H-dep_FMN_reductase"/>
</dbReference>
<evidence type="ECO:0000256" key="2">
    <source>
        <dbReference type="ARBA" id="ARBA00022643"/>
    </source>
</evidence>
<dbReference type="GO" id="GO:0016491">
    <property type="term" value="F:oxidoreductase activity"/>
    <property type="evidence" value="ECO:0007669"/>
    <property type="project" value="UniProtKB-KW"/>
</dbReference>
<dbReference type="OrthoDB" id="1643408at2"/>
<keyword evidence="2" id="KW-0288">FMN</keyword>